<evidence type="ECO:0000256" key="1">
    <source>
        <dbReference type="SAM" id="MobiDB-lite"/>
    </source>
</evidence>
<feature type="region of interest" description="Disordered" evidence="1">
    <location>
        <begin position="64"/>
        <end position="95"/>
    </location>
</feature>
<accession>A0AAV4XJH4</accession>
<dbReference type="EMBL" id="BPLR01000489">
    <property type="protein sequence ID" value="GIY95232.1"/>
    <property type="molecule type" value="Genomic_DNA"/>
</dbReference>
<organism evidence="2 3">
    <name type="scientific">Caerostris extrusa</name>
    <name type="common">Bark spider</name>
    <name type="synonym">Caerostris bankana</name>
    <dbReference type="NCBI Taxonomy" id="172846"/>
    <lineage>
        <taxon>Eukaryota</taxon>
        <taxon>Metazoa</taxon>
        <taxon>Ecdysozoa</taxon>
        <taxon>Arthropoda</taxon>
        <taxon>Chelicerata</taxon>
        <taxon>Arachnida</taxon>
        <taxon>Araneae</taxon>
        <taxon>Araneomorphae</taxon>
        <taxon>Entelegynae</taxon>
        <taxon>Araneoidea</taxon>
        <taxon>Araneidae</taxon>
        <taxon>Caerostris</taxon>
    </lineage>
</organism>
<protein>
    <submittedName>
        <fullName evidence="2">Uncharacterized protein</fullName>
    </submittedName>
</protein>
<dbReference type="AlphaFoldDB" id="A0AAV4XJH4"/>
<feature type="compositionally biased region" description="Basic and acidic residues" evidence="1">
    <location>
        <begin position="69"/>
        <end position="87"/>
    </location>
</feature>
<evidence type="ECO:0000313" key="2">
    <source>
        <dbReference type="EMBL" id="GIY95232.1"/>
    </source>
</evidence>
<evidence type="ECO:0000313" key="3">
    <source>
        <dbReference type="Proteomes" id="UP001054945"/>
    </source>
</evidence>
<keyword evidence="3" id="KW-1185">Reference proteome</keyword>
<proteinExistence type="predicted"/>
<reference evidence="2 3" key="1">
    <citation type="submission" date="2021-06" db="EMBL/GenBank/DDBJ databases">
        <title>Caerostris extrusa draft genome.</title>
        <authorList>
            <person name="Kono N."/>
            <person name="Arakawa K."/>
        </authorList>
    </citation>
    <scope>NUCLEOTIDE SEQUENCE [LARGE SCALE GENOMIC DNA]</scope>
</reference>
<gene>
    <name evidence="2" type="ORF">CEXT_681891</name>
</gene>
<sequence length="116" mass="12896">MEEVIPGSCGCSILEIVKENGNDEAIFGKTTKIQALTFIQILSVLHYGKESEWLAEDTHGFRKAKNSRHLTDDARSRSSAEVSDRSDINSGLMGACFVPPQKREKRSDLDTVQEPE</sequence>
<name>A0AAV4XJH4_CAEEX</name>
<comment type="caution">
    <text evidence="2">The sequence shown here is derived from an EMBL/GenBank/DDBJ whole genome shotgun (WGS) entry which is preliminary data.</text>
</comment>
<dbReference type="Proteomes" id="UP001054945">
    <property type="component" value="Unassembled WGS sequence"/>
</dbReference>